<gene>
    <name evidence="6" type="ORF">GK108_28320</name>
</gene>
<organism evidence="6 7">
    <name type="scientific">Spirosoma terrae</name>
    <dbReference type="NCBI Taxonomy" id="1968276"/>
    <lineage>
        <taxon>Bacteria</taxon>
        <taxon>Pseudomonadati</taxon>
        <taxon>Bacteroidota</taxon>
        <taxon>Cytophagia</taxon>
        <taxon>Cytophagales</taxon>
        <taxon>Cytophagaceae</taxon>
        <taxon>Spirosoma</taxon>
    </lineage>
</organism>
<sequence>MKSWLLSGVFWLICLNVWAHTYSDAEARSTWARLQRQPLSEKIFRETCDLIQDVGQTNLPLAYEWLAQYVAKIKKTGNRRWIHILLINWGKAKESLNHYDEAEPIFTQARQNAQPVPLLYCQALTYTAQLYFDWDKPDSLARYLALGEQVARKANDRETLALLRVFRGASRSRTDPIETVCADFNDAIRLARHLPNKNALFMALHNRASYCLMDLQQQVVAFDSLLMLANDSTLARNPRFYERTTVYFRSPRPTVLFKLAQLNMMLTDYENAGKFADMVYDELVRPNPKAPMVPYFDAEMAIVRFYQGQMKQARAFTDSSRRLFGVPENKIPYSGYFLAAGLLAEHDGQLVKSADYYKQSLTKGATAASFSQIPPELFYVRVLIRLRQYEKAQAILKTLVTAATTNRYSAVGLYYYQSLADLNKARGNYDAYGNALDTYYAIRDSLTSLNQYRAVQQILAGVRIRDKEQQILRLRSEKEAREQQLQRERLFYGVIIALALLMIGLLILYLRNRQLRARQQEALHLSKLEQLEQQQQIELMQHVMEAEEKERQSIADQLHNEVNPLLAIATLNVSSALEKLNDSATNSQKLQKAQHTLKSVSHSVRGISHRLTPQVIEQQGFRAAIDDLADGITMSGKVRLQAIVVGFDQPFPIPFLSDLYRIVQELVHNVIRHARATEATVEVIEHDKHVTILVDDNGIGVSDQIQGDGQGLRTIRAKVALRNGQMDVHRKPEGGTLVVIDNLEFPAEGASLASRLGKADRSIS</sequence>
<dbReference type="PANTHER" id="PTHR24421">
    <property type="entry name" value="NITRATE/NITRITE SENSOR PROTEIN NARX-RELATED"/>
    <property type="match status" value="1"/>
</dbReference>
<keyword evidence="4" id="KW-0812">Transmembrane</keyword>
<keyword evidence="3" id="KW-0902">Two-component regulatory system</keyword>
<comment type="caution">
    <text evidence="6">The sequence shown here is derived from an EMBL/GenBank/DDBJ whole genome shotgun (WGS) entry which is preliminary data.</text>
</comment>
<reference evidence="6 7" key="1">
    <citation type="submission" date="2020-02" db="EMBL/GenBank/DDBJ databases">
        <title>Draft genome sequence of two Spirosoma agri KCTC 52727 and Spirosoma terrae KCTC 52035.</title>
        <authorList>
            <person name="Rojas J."/>
            <person name="Ambika Manirajan B."/>
            <person name="Suarez C."/>
            <person name="Ratering S."/>
            <person name="Schnell S."/>
        </authorList>
    </citation>
    <scope>NUCLEOTIDE SEQUENCE [LARGE SCALE GENOMIC DNA]</scope>
    <source>
        <strain evidence="6 7">KCTC 52035</strain>
    </source>
</reference>
<dbReference type="GO" id="GO:0016301">
    <property type="term" value="F:kinase activity"/>
    <property type="evidence" value="ECO:0007669"/>
    <property type="project" value="UniProtKB-KW"/>
</dbReference>
<proteinExistence type="predicted"/>
<dbReference type="Gene3D" id="1.25.40.10">
    <property type="entry name" value="Tetratricopeptide repeat domain"/>
    <property type="match status" value="1"/>
</dbReference>
<keyword evidence="1" id="KW-0808">Transferase</keyword>
<evidence type="ECO:0000313" key="6">
    <source>
        <dbReference type="EMBL" id="NDU98822.1"/>
    </source>
</evidence>
<dbReference type="InterPro" id="IPR005467">
    <property type="entry name" value="His_kinase_dom"/>
</dbReference>
<protein>
    <recommendedName>
        <fullName evidence="5">Histidine kinase domain-containing protein</fullName>
    </recommendedName>
</protein>
<evidence type="ECO:0000313" key="7">
    <source>
        <dbReference type="Proteomes" id="UP000474175"/>
    </source>
</evidence>
<dbReference type="PROSITE" id="PS50109">
    <property type="entry name" value="HIS_KIN"/>
    <property type="match status" value="1"/>
</dbReference>
<evidence type="ECO:0000256" key="1">
    <source>
        <dbReference type="ARBA" id="ARBA00022679"/>
    </source>
</evidence>
<dbReference type="Gene3D" id="3.30.565.10">
    <property type="entry name" value="Histidine kinase-like ATPase, C-terminal domain"/>
    <property type="match status" value="1"/>
</dbReference>
<keyword evidence="4" id="KW-0472">Membrane</keyword>
<dbReference type="RefSeq" id="WP_163954952.1">
    <property type="nucleotide sequence ID" value="NZ_JAAFZH010000020.1"/>
</dbReference>
<dbReference type="SUPFAM" id="SSF55874">
    <property type="entry name" value="ATPase domain of HSP90 chaperone/DNA topoisomerase II/histidine kinase"/>
    <property type="match status" value="1"/>
</dbReference>
<evidence type="ECO:0000256" key="3">
    <source>
        <dbReference type="ARBA" id="ARBA00023012"/>
    </source>
</evidence>
<dbReference type="PANTHER" id="PTHR24421:SF58">
    <property type="entry name" value="SIGNAL TRANSDUCTION HISTIDINE-PROTEIN KINASE_PHOSPHATASE UHPB"/>
    <property type="match status" value="1"/>
</dbReference>
<keyword evidence="7" id="KW-1185">Reference proteome</keyword>
<dbReference type="Proteomes" id="UP000474175">
    <property type="component" value="Unassembled WGS sequence"/>
</dbReference>
<keyword evidence="4" id="KW-1133">Transmembrane helix</keyword>
<dbReference type="GO" id="GO:0000160">
    <property type="term" value="P:phosphorelay signal transduction system"/>
    <property type="evidence" value="ECO:0007669"/>
    <property type="project" value="UniProtKB-KW"/>
</dbReference>
<dbReference type="AlphaFoldDB" id="A0A6L9LHK0"/>
<evidence type="ECO:0000259" key="5">
    <source>
        <dbReference type="PROSITE" id="PS50109"/>
    </source>
</evidence>
<dbReference type="InterPro" id="IPR003594">
    <property type="entry name" value="HATPase_dom"/>
</dbReference>
<dbReference type="Pfam" id="PF02518">
    <property type="entry name" value="HATPase_c"/>
    <property type="match status" value="1"/>
</dbReference>
<dbReference type="InterPro" id="IPR011990">
    <property type="entry name" value="TPR-like_helical_dom_sf"/>
</dbReference>
<accession>A0A6L9LHK0</accession>
<name>A0A6L9LHK0_9BACT</name>
<keyword evidence="2" id="KW-0418">Kinase</keyword>
<dbReference type="SUPFAM" id="SSF48452">
    <property type="entry name" value="TPR-like"/>
    <property type="match status" value="2"/>
</dbReference>
<dbReference type="EMBL" id="JAAFZH010000020">
    <property type="protein sequence ID" value="NDU98822.1"/>
    <property type="molecule type" value="Genomic_DNA"/>
</dbReference>
<feature type="domain" description="Histidine kinase" evidence="5">
    <location>
        <begin position="659"/>
        <end position="740"/>
    </location>
</feature>
<dbReference type="InterPro" id="IPR050482">
    <property type="entry name" value="Sensor_HK_TwoCompSys"/>
</dbReference>
<feature type="transmembrane region" description="Helical" evidence="4">
    <location>
        <begin position="490"/>
        <end position="510"/>
    </location>
</feature>
<evidence type="ECO:0000256" key="4">
    <source>
        <dbReference type="SAM" id="Phobius"/>
    </source>
</evidence>
<evidence type="ECO:0000256" key="2">
    <source>
        <dbReference type="ARBA" id="ARBA00022777"/>
    </source>
</evidence>
<dbReference type="CDD" id="cd16917">
    <property type="entry name" value="HATPase_UhpB-NarQ-NarX-like"/>
    <property type="match status" value="1"/>
</dbReference>
<dbReference type="InterPro" id="IPR036890">
    <property type="entry name" value="HATPase_C_sf"/>
</dbReference>